<feature type="transmembrane region" description="Helical" evidence="7">
    <location>
        <begin position="187"/>
        <end position="206"/>
    </location>
</feature>
<feature type="transmembrane region" description="Helical" evidence="7">
    <location>
        <begin position="36"/>
        <end position="58"/>
    </location>
</feature>
<feature type="transmembrane region" description="Helical" evidence="7">
    <location>
        <begin position="78"/>
        <end position="95"/>
    </location>
</feature>
<proteinExistence type="inferred from homology"/>
<evidence type="ECO:0000256" key="2">
    <source>
        <dbReference type="ARBA" id="ARBA00006434"/>
    </source>
</evidence>
<evidence type="ECO:0000256" key="1">
    <source>
        <dbReference type="ARBA" id="ARBA00004141"/>
    </source>
</evidence>
<gene>
    <name evidence="8" type="ORF">ACHKAR_20380</name>
</gene>
<feature type="transmembrane region" description="Helical" evidence="7">
    <location>
        <begin position="571"/>
        <end position="589"/>
    </location>
</feature>
<comment type="similarity">
    <text evidence="2 6">Belongs to the sodium:solute symporter (SSF) (TC 2.A.21) family.</text>
</comment>
<reference evidence="8 9" key="1">
    <citation type="journal article" date="2013" name="Int. J. Syst. Evol. Microbiol.">
        <title>Marinoscillum luteum sp. nov., isolated from marine sediment.</title>
        <authorList>
            <person name="Cha I.T."/>
            <person name="Park S.J."/>
            <person name="Kim S.J."/>
            <person name="Kim J.G."/>
            <person name="Jung M.Y."/>
            <person name="Shin K.S."/>
            <person name="Kwon K.K."/>
            <person name="Yang S.H."/>
            <person name="Seo Y.S."/>
            <person name="Rhee S.K."/>
        </authorList>
    </citation>
    <scope>NUCLEOTIDE SEQUENCE [LARGE SCALE GENOMIC DNA]</scope>
    <source>
        <strain evidence="8 9">KCTC 23939</strain>
    </source>
</reference>
<dbReference type="PANTHER" id="PTHR11819:SF77">
    <property type="entry name" value="SODIUM_GLUCOSE COTRANSPORT PROTEIN"/>
    <property type="match status" value="1"/>
</dbReference>
<protein>
    <submittedName>
        <fullName evidence="8">Sodium:solute symporter family protein</fullName>
    </submittedName>
</protein>
<evidence type="ECO:0000256" key="5">
    <source>
        <dbReference type="ARBA" id="ARBA00023136"/>
    </source>
</evidence>
<feature type="transmembrane region" description="Helical" evidence="7">
    <location>
        <begin position="236"/>
        <end position="254"/>
    </location>
</feature>
<feature type="transmembrane region" description="Helical" evidence="7">
    <location>
        <begin position="6"/>
        <end position="24"/>
    </location>
</feature>
<dbReference type="EMBL" id="JBIPKE010000020">
    <property type="protein sequence ID" value="MFH6985823.1"/>
    <property type="molecule type" value="Genomic_DNA"/>
</dbReference>
<dbReference type="RefSeq" id="WP_395419245.1">
    <property type="nucleotide sequence ID" value="NZ_JBIPKE010000020.1"/>
</dbReference>
<name>A0ABW7NDZ9_9BACT</name>
<feature type="transmembrane region" description="Helical" evidence="7">
    <location>
        <begin position="445"/>
        <end position="464"/>
    </location>
</feature>
<accession>A0ABW7NDZ9</accession>
<evidence type="ECO:0000256" key="6">
    <source>
        <dbReference type="RuleBase" id="RU362091"/>
    </source>
</evidence>
<feature type="transmembrane region" description="Helical" evidence="7">
    <location>
        <begin position="127"/>
        <end position="147"/>
    </location>
</feature>
<evidence type="ECO:0000256" key="4">
    <source>
        <dbReference type="ARBA" id="ARBA00022989"/>
    </source>
</evidence>
<feature type="transmembrane region" description="Helical" evidence="7">
    <location>
        <begin position="153"/>
        <end position="175"/>
    </location>
</feature>
<keyword evidence="3 7" id="KW-0812">Transmembrane</keyword>
<evidence type="ECO:0000313" key="9">
    <source>
        <dbReference type="Proteomes" id="UP001610063"/>
    </source>
</evidence>
<feature type="transmembrane region" description="Helical" evidence="7">
    <location>
        <begin position="415"/>
        <end position="436"/>
    </location>
</feature>
<dbReference type="Pfam" id="PF00474">
    <property type="entry name" value="SSF"/>
    <property type="match status" value="1"/>
</dbReference>
<evidence type="ECO:0000313" key="8">
    <source>
        <dbReference type="EMBL" id="MFH6985823.1"/>
    </source>
</evidence>
<sequence length="593" mass="65187">MALSTLDWSFVIGFFIISLGIGIWTAKWGNKDASDYFTAGGKMPWWLLGVSMVATTFSTDTPNLVTDIVRQNGVSGNWAWWAFLLTGMLTVFIYARLWKKSGVVTDVEFYELRYSGKIARFLRGFRAIYLGLLFNVMIMATVSLAAIKIGGVLLGLSPLQTVVIAGTVTVIYSSLGGLKGVLITDFVQFFLSIGGAIIAAVVSLQHPKVGGLSNLLKHENVVDKLDLFPSFSNPEIFITLLLIPLLVQWWSVWYPGAEPGGGGYIAQRMFAAKNEDHSIKAVLFFNAAHYALRPWPWIIVALCSLVVFPDLESFRTAFPNAGSIINHDMGYPAMLTFIPSGLLGLVVTSLIAAYMSTISTHLNWGASYIVNDFYKRFAKPDATQKEMLNVGRIITVLLMVLTMIFALLLDNALGAFQILLQIGAGTGLIFILRWFWWRINAASEMAAMIISFLVAIYFGVFHKMMGFEPLASWMELVIGVGITTVGWIIVAYTSQPTSMEVMISFINKVSPGGPGWTKIINKAKADGLQLSEPSGPWKVPIGILCMIAGTIGIYAFLMGTGLFIYGRYLNAIILMGVTVVSIVVLKRFWSRLS</sequence>
<evidence type="ECO:0000256" key="3">
    <source>
        <dbReference type="ARBA" id="ARBA00022692"/>
    </source>
</evidence>
<dbReference type="Proteomes" id="UP001610063">
    <property type="component" value="Unassembled WGS sequence"/>
</dbReference>
<dbReference type="InterPro" id="IPR001734">
    <property type="entry name" value="Na/solute_symporter"/>
</dbReference>
<evidence type="ECO:0000256" key="7">
    <source>
        <dbReference type="SAM" id="Phobius"/>
    </source>
</evidence>
<dbReference type="PANTHER" id="PTHR11819">
    <property type="entry name" value="SOLUTE CARRIER FAMILY 5"/>
    <property type="match status" value="1"/>
</dbReference>
<keyword evidence="5 7" id="KW-0472">Membrane</keyword>
<dbReference type="InterPro" id="IPR038377">
    <property type="entry name" value="Na/Glc_symporter_sf"/>
</dbReference>
<dbReference type="PROSITE" id="PS50283">
    <property type="entry name" value="NA_SOLUT_SYMP_3"/>
    <property type="match status" value="1"/>
</dbReference>
<feature type="transmembrane region" description="Helical" evidence="7">
    <location>
        <begin position="290"/>
        <end position="309"/>
    </location>
</feature>
<feature type="transmembrane region" description="Helical" evidence="7">
    <location>
        <begin position="470"/>
        <end position="492"/>
    </location>
</feature>
<comment type="subcellular location">
    <subcellularLocation>
        <location evidence="1">Membrane</location>
        <topology evidence="1">Multi-pass membrane protein</topology>
    </subcellularLocation>
</comment>
<keyword evidence="4 7" id="KW-1133">Transmembrane helix</keyword>
<keyword evidence="9" id="KW-1185">Reference proteome</keyword>
<feature type="transmembrane region" description="Helical" evidence="7">
    <location>
        <begin position="329"/>
        <end position="354"/>
    </location>
</feature>
<comment type="caution">
    <text evidence="8">The sequence shown here is derived from an EMBL/GenBank/DDBJ whole genome shotgun (WGS) entry which is preliminary data.</text>
</comment>
<dbReference type="CDD" id="cd11477">
    <property type="entry name" value="SLC5sbd_u1"/>
    <property type="match status" value="1"/>
</dbReference>
<feature type="transmembrane region" description="Helical" evidence="7">
    <location>
        <begin position="541"/>
        <end position="565"/>
    </location>
</feature>
<dbReference type="Gene3D" id="1.20.1730.10">
    <property type="entry name" value="Sodium/glucose cotransporter"/>
    <property type="match status" value="1"/>
</dbReference>
<feature type="transmembrane region" description="Helical" evidence="7">
    <location>
        <begin position="389"/>
        <end position="409"/>
    </location>
</feature>
<organism evidence="8 9">
    <name type="scientific">Marinoscillum luteum</name>
    <dbReference type="NCBI Taxonomy" id="861051"/>
    <lineage>
        <taxon>Bacteria</taxon>
        <taxon>Pseudomonadati</taxon>
        <taxon>Bacteroidota</taxon>
        <taxon>Cytophagia</taxon>
        <taxon>Cytophagales</taxon>
        <taxon>Reichenbachiellaceae</taxon>
        <taxon>Marinoscillum</taxon>
    </lineage>
</organism>